<organism evidence="2">
    <name type="scientific">Vitis vinifera</name>
    <name type="common">Grape</name>
    <dbReference type="NCBI Taxonomy" id="29760"/>
    <lineage>
        <taxon>Eukaryota</taxon>
        <taxon>Viridiplantae</taxon>
        <taxon>Streptophyta</taxon>
        <taxon>Embryophyta</taxon>
        <taxon>Tracheophyta</taxon>
        <taxon>Spermatophyta</taxon>
        <taxon>Magnoliopsida</taxon>
        <taxon>eudicotyledons</taxon>
        <taxon>Gunneridae</taxon>
        <taxon>Pentapetalae</taxon>
        <taxon>rosids</taxon>
        <taxon>Vitales</taxon>
        <taxon>Vitaceae</taxon>
        <taxon>Viteae</taxon>
        <taxon>Vitis</taxon>
    </lineage>
</organism>
<reference evidence="2" key="1">
    <citation type="journal article" date="2007" name="PLoS ONE">
        <title>The first genome sequence of an elite grapevine cultivar (Pinot noir Vitis vinifera L.): coping with a highly heterozygous genome.</title>
        <authorList>
            <person name="Velasco R."/>
            <person name="Zharkikh A."/>
            <person name="Troggio M."/>
            <person name="Cartwright D.A."/>
            <person name="Cestaro A."/>
            <person name="Pruss D."/>
            <person name="Pindo M."/>
            <person name="FitzGerald L.M."/>
            <person name="Vezzulli S."/>
            <person name="Reid J."/>
            <person name="Malacarne G."/>
            <person name="Iliev D."/>
            <person name="Coppola G."/>
            <person name="Wardell B."/>
            <person name="Micheletti D."/>
            <person name="Macalma T."/>
            <person name="Facci M."/>
            <person name="Mitchell J.T."/>
            <person name="Perazzolli M."/>
            <person name="Eldredge G."/>
            <person name="Gatto P."/>
            <person name="Oyzerski R."/>
            <person name="Moretto M."/>
            <person name="Gutin N."/>
            <person name="Stefanini M."/>
            <person name="Chen Y."/>
            <person name="Segala C."/>
            <person name="Davenport C."/>
            <person name="Dematte L."/>
            <person name="Mraz A."/>
            <person name="Battilana J."/>
            <person name="Stormo K."/>
            <person name="Costa F."/>
            <person name="Tao Q."/>
            <person name="Si-Ammour A."/>
            <person name="Harkins T."/>
            <person name="Lackey A."/>
            <person name="Perbost C."/>
            <person name="Taillon B."/>
            <person name="Stella A."/>
            <person name="Solovyev V."/>
            <person name="Fawcett J.A."/>
            <person name="Sterck L."/>
            <person name="Vandepoele K."/>
            <person name="Grando S.M."/>
            <person name="Toppo S."/>
            <person name="Moser C."/>
            <person name="Lanchbury J."/>
            <person name="Bogden R."/>
            <person name="Skolnick M."/>
            <person name="Sgaramella V."/>
            <person name="Bhatnagar S.K."/>
            <person name="Fontana P."/>
            <person name="Gutin A."/>
            <person name="Van de Peer Y."/>
            <person name="Salamini F."/>
            <person name="Viola R."/>
        </authorList>
    </citation>
    <scope>NUCLEOTIDE SEQUENCE</scope>
</reference>
<accession>A5BCL7</accession>
<dbReference type="AlphaFoldDB" id="A5BCL7"/>
<feature type="region of interest" description="Disordered" evidence="1">
    <location>
        <begin position="305"/>
        <end position="339"/>
    </location>
</feature>
<protein>
    <submittedName>
        <fullName evidence="2">Uncharacterized protein</fullName>
    </submittedName>
</protein>
<feature type="compositionally biased region" description="Low complexity" evidence="1">
    <location>
        <begin position="37"/>
        <end position="57"/>
    </location>
</feature>
<evidence type="ECO:0000256" key="1">
    <source>
        <dbReference type="SAM" id="MobiDB-lite"/>
    </source>
</evidence>
<feature type="region of interest" description="Disordered" evidence="1">
    <location>
        <begin position="1"/>
        <end position="77"/>
    </location>
</feature>
<gene>
    <name evidence="2" type="ORF">VITISV_013056</name>
</gene>
<proteinExistence type="predicted"/>
<dbReference type="EMBL" id="AM454679">
    <property type="protein sequence ID" value="CAN83095.1"/>
    <property type="molecule type" value="Genomic_DNA"/>
</dbReference>
<sequence>MDATPSTNRSTSNSIVRPLAKKKKRPIVQPVQRTRTPSFASPSSPSTSSFSSFSSSSVANTEPKTGVEMPPIACKEKEEEDMATNLRVGFKERQYKCLSESIMVNPTPFKRTCLEPICLELVSALTPVLVPSTTAVGIISGPNERLPSVEGTAHHEPRRPSLGLDHLSDESIECVAFFHSRPKSSHILNREEIAELMRQTPSFTERETLMQNMGMESNPSQSFMVRLPFGTPDTTISYILPMQDYTTFETTEVATKTMRAYIAHDMGGNEELRTRLEVVEGEAVVAQKLADEGVGLLRNVEKGNEVAEVESRRLDEERGVMEASKKKAEEKAEQLRQEL</sequence>
<evidence type="ECO:0000313" key="2">
    <source>
        <dbReference type="EMBL" id="CAN83095.1"/>
    </source>
</evidence>
<feature type="region of interest" description="Disordered" evidence="1">
    <location>
        <begin position="141"/>
        <end position="164"/>
    </location>
</feature>
<feature type="compositionally biased region" description="Polar residues" evidence="1">
    <location>
        <begin position="1"/>
        <end position="15"/>
    </location>
</feature>
<name>A5BCL7_VITVI</name>